<protein>
    <submittedName>
        <fullName evidence="1">Uncharacterized protein</fullName>
    </submittedName>
</protein>
<reference evidence="1 2" key="1">
    <citation type="submission" date="2024-10" db="EMBL/GenBank/DDBJ databases">
        <title>The Natural Products Discovery Center: Release of the First 8490 Sequenced Strains for Exploring Actinobacteria Biosynthetic Diversity.</title>
        <authorList>
            <person name="Kalkreuter E."/>
            <person name="Kautsar S.A."/>
            <person name="Yang D."/>
            <person name="Bader C.D."/>
            <person name="Teijaro C.N."/>
            <person name="Fluegel L."/>
            <person name="Davis C.M."/>
            <person name="Simpson J.R."/>
            <person name="Lauterbach L."/>
            <person name="Steele A.D."/>
            <person name="Gui C."/>
            <person name="Meng S."/>
            <person name="Li G."/>
            <person name="Viehrig K."/>
            <person name="Ye F."/>
            <person name="Su P."/>
            <person name="Kiefer A.F."/>
            <person name="Nichols A."/>
            <person name="Cepeda A.J."/>
            <person name="Yan W."/>
            <person name="Fan B."/>
            <person name="Jiang Y."/>
            <person name="Adhikari A."/>
            <person name="Zheng C.-J."/>
            <person name="Schuster L."/>
            <person name="Cowan T.M."/>
            <person name="Smanski M.J."/>
            <person name="Chevrette M.G."/>
            <person name="De Carvalho L.P.S."/>
            <person name="Shen B."/>
        </authorList>
    </citation>
    <scope>NUCLEOTIDE SEQUENCE [LARGE SCALE GENOMIC DNA]</scope>
    <source>
        <strain evidence="1 2">NPDC003040</strain>
    </source>
</reference>
<sequence length="210" mass="21871">MFTDPDGIAMQVIFKNPLPKPAGVPSEAQAIAQAQAPSMQRVFGAESIGKLVVDKASPVGRGATVELRQEIDAVPVYGAKVAQSLAADGSLVSASGALSQQTQGKYPTGAASPPATVADTAVRALAQETKQPHGKFTVFATAAMWYDPKLAAKDGAPSVAVPAYKVAIKRAGTQGDQSAQWVLFIDANSTGRVLDSWHETGSKTEGRPRR</sequence>
<name>A0ABW6R0Z9_9NOCA</name>
<proteinExistence type="predicted"/>
<dbReference type="EMBL" id="JBIAPI010000008">
    <property type="protein sequence ID" value="MFF3226747.1"/>
    <property type="molecule type" value="Genomic_DNA"/>
</dbReference>
<comment type="caution">
    <text evidence="1">The sequence shown here is derived from an EMBL/GenBank/DDBJ whole genome shotgun (WGS) entry which is preliminary data.</text>
</comment>
<organism evidence="1 2">
    <name type="scientific">Nocardia suismassiliense</name>
    <dbReference type="NCBI Taxonomy" id="2077092"/>
    <lineage>
        <taxon>Bacteria</taxon>
        <taxon>Bacillati</taxon>
        <taxon>Actinomycetota</taxon>
        <taxon>Actinomycetes</taxon>
        <taxon>Mycobacteriales</taxon>
        <taxon>Nocardiaceae</taxon>
        <taxon>Nocardia</taxon>
    </lineage>
</organism>
<accession>A0ABW6R0Z9</accession>
<evidence type="ECO:0000313" key="2">
    <source>
        <dbReference type="Proteomes" id="UP001601948"/>
    </source>
</evidence>
<gene>
    <name evidence="1" type="ORF">ACFYV7_28400</name>
</gene>
<evidence type="ECO:0000313" key="1">
    <source>
        <dbReference type="EMBL" id="MFF3226747.1"/>
    </source>
</evidence>
<keyword evidence="2" id="KW-1185">Reference proteome</keyword>
<dbReference type="Proteomes" id="UP001601948">
    <property type="component" value="Unassembled WGS sequence"/>
</dbReference>
<dbReference type="RefSeq" id="WP_387722217.1">
    <property type="nucleotide sequence ID" value="NZ_JBIAPI010000008.1"/>
</dbReference>